<dbReference type="InterPro" id="IPR000863">
    <property type="entry name" value="Sulfotransferase_dom"/>
</dbReference>
<dbReference type="Gene3D" id="3.40.50.300">
    <property type="entry name" value="P-loop containing nucleotide triphosphate hydrolases"/>
    <property type="match status" value="1"/>
</dbReference>
<evidence type="ECO:0000256" key="1">
    <source>
        <dbReference type="RuleBase" id="RU361155"/>
    </source>
</evidence>
<dbReference type="SUPFAM" id="SSF52540">
    <property type="entry name" value="P-loop containing nucleoside triphosphate hydrolases"/>
    <property type="match status" value="1"/>
</dbReference>
<accession>A0AAN8HPG6</accession>
<dbReference type="AlphaFoldDB" id="A0AAN8HPG6"/>
<reference evidence="3 4" key="1">
    <citation type="journal article" date="2023" name="Mol. Biol. Evol.">
        <title>Genomics of Secondarily Temperate Adaptation in the Only Non-Antarctic Icefish.</title>
        <authorList>
            <person name="Rivera-Colon A.G."/>
            <person name="Rayamajhi N."/>
            <person name="Minhas B.F."/>
            <person name="Madrigal G."/>
            <person name="Bilyk K.T."/>
            <person name="Yoon V."/>
            <person name="Hune M."/>
            <person name="Gregory S."/>
            <person name="Cheng C.H.C."/>
            <person name="Catchen J.M."/>
        </authorList>
    </citation>
    <scope>NUCLEOTIDE SEQUENCE [LARGE SCALE GENOMIC DNA]</scope>
    <source>
        <tissue evidence="3">White muscle</tissue>
    </source>
</reference>
<gene>
    <name evidence="3" type="ORF">CgunFtcFv8_020041</name>
</gene>
<comment type="caution">
    <text evidence="3">The sequence shown here is derived from an EMBL/GenBank/DDBJ whole genome shotgun (WGS) entry which is preliminary data.</text>
</comment>
<evidence type="ECO:0000313" key="3">
    <source>
        <dbReference type="EMBL" id="KAK5922807.1"/>
    </source>
</evidence>
<feature type="domain" description="Sulfotransferase" evidence="2">
    <location>
        <begin position="39"/>
        <end position="76"/>
    </location>
</feature>
<name>A0AAN8HPG6_CHAGU</name>
<evidence type="ECO:0000259" key="2">
    <source>
        <dbReference type="Pfam" id="PF00685"/>
    </source>
</evidence>
<dbReference type="EC" id="2.8.2.-" evidence="1"/>
<sequence length="89" mass="10003">MMAVETCEYELVPYRGFTLINGIHDPDDVDQIQDLEIRDSDVFVVTYPKSGTIWMQQILLLLEAKGDLAAISRLNTLSSSFNADLIPLD</sequence>
<dbReference type="GO" id="GO:0008146">
    <property type="term" value="F:sulfotransferase activity"/>
    <property type="evidence" value="ECO:0007669"/>
    <property type="project" value="InterPro"/>
</dbReference>
<keyword evidence="4" id="KW-1185">Reference proteome</keyword>
<dbReference type="Proteomes" id="UP001331515">
    <property type="component" value="Unassembled WGS sequence"/>
</dbReference>
<keyword evidence="1" id="KW-0808">Transferase</keyword>
<dbReference type="Pfam" id="PF00685">
    <property type="entry name" value="Sulfotransfer_1"/>
    <property type="match status" value="1"/>
</dbReference>
<dbReference type="EMBL" id="JAURVH010001522">
    <property type="protein sequence ID" value="KAK5922807.1"/>
    <property type="molecule type" value="Genomic_DNA"/>
</dbReference>
<protein>
    <recommendedName>
        <fullName evidence="1">Sulfotransferase</fullName>
        <ecNumber evidence="1">2.8.2.-</ecNumber>
    </recommendedName>
</protein>
<organism evidence="3 4">
    <name type="scientific">Champsocephalus gunnari</name>
    <name type="common">Mackerel icefish</name>
    <dbReference type="NCBI Taxonomy" id="52237"/>
    <lineage>
        <taxon>Eukaryota</taxon>
        <taxon>Metazoa</taxon>
        <taxon>Chordata</taxon>
        <taxon>Craniata</taxon>
        <taxon>Vertebrata</taxon>
        <taxon>Euteleostomi</taxon>
        <taxon>Actinopterygii</taxon>
        <taxon>Neopterygii</taxon>
        <taxon>Teleostei</taxon>
        <taxon>Neoteleostei</taxon>
        <taxon>Acanthomorphata</taxon>
        <taxon>Eupercaria</taxon>
        <taxon>Perciformes</taxon>
        <taxon>Notothenioidei</taxon>
        <taxon>Channichthyidae</taxon>
        <taxon>Champsocephalus</taxon>
    </lineage>
</organism>
<comment type="similarity">
    <text evidence="1">Belongs to the sulfotransferase 1 family.</text>
</comment>
<proteinExistence type="inferred from homology"/>
<dbReference type="InterPro" id="IPR027417">
    <property type="entry name" value="P-loop_NTPase"/>
</dbReference>
<evidence type="ECO:0000313" key="4">
    <source>
        <dbReference type="Proteomes" id="UP001331515"/>
    </source>
</evidence>